<reference evidence="7 8" key="1">
    <citation type="submission" date="2020-08" db="EMBL/GenBank/DDBJ databases">
        <title>Genomic Encyclopedia of Type Strains, Phase IV (KMG-IV): sequencing the most valuable type-strain genomes for metagenomic binning, comparative biology and taxonomic classification.</title>
        <authorList>
            <person name="Goeker M."/>
        </authorList>
    </citation>
    <scope>NUCLEOTIDE SEQUENCE [LARGE SCALE GENOMIC DNA]</scope>
    <source>
        <strain evidence="7 8">DSM 25481</strain>
    </source>
</reference>
<keyword evidence="4 5" id="KW-0472">Membrane</keyword>
<feature type="transmembrane region" description="Helical" evidence="5">
    <location>
        <begin position="252"/>
        <end position="276"/>
    </location>
</feature>
<feature type="transmembrane region" description="Helical" evidence="5">
    <location>
        <begin position="74"/>
        <end position="90"/>
    </location>
</feature>
<dbReference type="GO" id="GO:0016020">
    <property type="term" value="C:membrane"/>
    <property type="evidence" value="ECO:0007669"/>
    <property type="project" value="UniProtKB-SubCell"/>
</dbReference>
<feature type="transmembrane region" description="Helical" evidence="5">
    <location>
        <begin position="174"/>
        <end position="193"/>
    </location>
</feature>
<evidence type="ECO:0000256" key="1">
    <source>
        <dbReference type="ARBA" id="ARBA00004141"/>
    </source>
</evidence>
<organism evidence="7 8">
    <name type="scientific">Hansschlegelia beijingensis</name>
    <dbReference type="NCBI Taxonomy" id="1133344"/>
    <lineage>
        <taxon>Bacteria</taxon>
        <taxon>Pseudomonadati</taxon>
        <taxon>Pseudomonadota</taxon>
        <taxon>Alphaproteobacteria</taxon>
        <taxon>Hyphomicrobiales</taxon>
        <taxon>Methylopilaceae</taxon>
        <taxon>Hansschlegelia</taxon>
    </lineage>
</organism>
<dbReference type="Gene3D" id="3.30.750.24">
    <property type="entry name" value="STAS domain"/>
    <property type="match status" value="1"/>
</dbReference>
<keyword evidence="8" id="KW-1185">Reference proteome</keyword>
<gene>
    <name evidence="7" type="ORF">GGR24_000296</name>
</gene>
<name>A0A7W6CV47_9HYPH</name>
<feature type="transmembrane region" description="Helical" evidence="5">
    <location>
        <begin position="383"/>
        <end position="412"/>
    </location>
</feature>
<dbReference type="InterPro" id="IPR001902">
    <property type="entry name" value="SLC26A/SulP_fam"/>
</dbReference>
<dbReference type="SUPFAM" id="SSF52091">
    <property type="entry name" value="SpoIIaa-like"/>
    <property type="match status" value="1"/>
</dbReference>
<dbReference type="PROSITE" id="PS50801">
    <property type="entry name" value="STAS"/>
    <property type="match status" value="1"/>
</dbReference>
<feature type="transmembrane region" description="Helical" evidence="5">
    <location>
        <begin position="200"/>
        <end position="220"/>
    </location>
</feature>
<dbReference type="CDD" id="cd07042">
    <property type="entry name" value="STAS_SulP_like_sulfate_transporter"/>
    <property type="match status" value="1"/>
</dbReference>
<comment type="subcellular location">
    <subcellularLocation>
        <location evidence="1">Membrane</location>
        <topology evidence="1">Multi-pass membrane protein</topology>
    </subcellularLocation>
</comment>
<dbReference type="Proteomes" id="UP000528964">
    <property type="component" value="Unassembled WGS sequence"/>
</dbReference>
<dbReference type="PANTHER" id="PTHR11814">
    <property type="entry name" value="SULFATE TRANSPORTER"/>
    <property type="match status" value="1"/>
</dbReference>
<dbReference type="GO" id="GO:0055085">
    <property type="term" value="P:transmembrane transport"/>
    <property type="evidence" value="ECO:0007669"/>
    <property type="project" value="InterPro"/>
</dbReference>
<evidence type="ECO:0000256" key="3">
    <source>
        <dbReference type="ARBA" id="ARBA00022989"/>
    </source>
</evidence>
<evidence type="ECO:0000313" key="8">
    <source>
        <dbReference type="Proteomes" id="UP000528964"/>
    </source>
</evidence>
<dbReference type="InterPro" id="IPR011547">
    <property type="entry name" value="SLC26A/SulP_dom"/>
</dbReference>
<comment type="caution">
    <text evidence="7">The sequence shown here is derived from an EMBL/GenBank/DDBJ whole genome shotgun (WGS) entry which is preliminary data.</text>
</comment>
<evidence type="ECO:0000256" key="5">
    <source>
        <dbReference type="SAM" id="Phobius"/>
    </source>
</evidence>
<dbReference type="AlphaFoldDB" id="A0A7W6CV47"/>
<feature type="transmembrane region" description="Helical" evidence="5">
    <location>
        <begin position="325"/>
        <end position="345"/>
    </location>
</feature>
<evidence type="ECO:0000259" key="6">
    <source>
        <dbReference type="PROSITE" id="PS50801"/>
    </source>
</evidence>
<dbReference type="Pfam" id="PF01740">
    <property type="entry name" value="STAS"/>
    <property type="match status" value="1"/>
</dbReference>
<dbReference type="Pfam" id="PF00916">
    <property type="entry name" value="Sulfate_transp"/>
    <property type="match status" value="1"/>
</dbReference>
<sequence>MIRLTSGWWRQVNRNTARADALAGLLGALLVLPQGIAFATLAGLPPQYGLYSAVVPTIVAAVFGSSLHVASGPTNANSLALFAAISPLAAAGSPEYVTLVLAVTVMVGVIQFAVGASRLGGLTDFLSPSVLLGFMSGAAMLIACYALPDAAGLPAHAGRGPFAAVASVFAEWRMINPGAVAVALATLAVTLGARAISRRLPFMLFGLAAGWIVSEALTFWGGPEAVEVIGAIPTPIPPLSMPLPPLDSLPHLVPIAGALAVIALGQSVSIAKAVAARSGQRIDVNREFIGQGLSNIAGGFFSSYLSCGSLNRSLPNLEAGARTPLAAVMSAGFLVVMVAVAAPILRDIPTAAIAALLLYTAWSLLDLGRFAETAKLSRIEFAVAATTFVAMLFLPFHVAILIGVAFSLVAYLHRTSHPNILALAPDRDTEVGRFTPLSHLPQARECPQLKLLRIEGAAYFGAAPYVGDRLHDLRTQSPTQKHLLVMARSMNFIDLAGAELWETELKRRRLVGGDLYFHRPRQAVLDLWRKTGFLKRLGEDHIFHSKADAIGAIFRKMDPKICAACQARIFRECGEGSATSFFDAKAAGSYRDDEAALETATPPTR</sequence>
<feature type="transmembrane region" description="Helical" evidence="5">
    <location>
        <begin position="352"/>
        <end position="371"/>
    </location>
</feature>
<keyword evidence="2 5" id="KW-0812">Transmembrane</keyword>
<accession>A0A7W6CV47</accession>
<evidence type="ECO:0000313" key="7">
    <source>
        <dbReference type="EMBL" id="MBB3971663.1"/>
    </source>
</evidence>
<keyword evidence="3 5" id="KW-1133">Transmembrane helix</keyword>
<evidence type="ECO:0000256" key="2">
    <source>
        <dbReference type="ARBA" id="ARBA00022692"/>
    </source>
</evidence>
<proteinExistence type="predicted"/>
<feature type="transmembrane region" description="Helical" evidence="5">
    <location>
        <begin position="96"/>
        <end position="117"/>
    </location>
</feature>
<dbReference type="EMBL" id="JACIDR010000001">
    <property type="protein sequence ID" value="MBB3971663.1"/>
    <property type="molecule type" value="Genomic_DNA"/>
</dbReference>
<dbReference type="InterPro" id="IPR036513">
    <property type="entry name" value="STAS_dom_sf"/>
</dbReference>
<evidence type="ECO:0000256" key="4">
    <source>
        <dbReference type="ARBA" id="ARBA00023136"/>
    </source>
</evidence>
<dbReference type="RefSeq" id="WP_210285999.1">
    <property type="nucleotide sequence ID" value="NZ_JACIDR010000001.1"/>
</dbReference>
<protein>
    <submittedName>
        <fullName evidence="7">SulP family sulfate permease</fullName>
    </submittedName>
</protein>
<dbReference type="InterPro" id="IPR002645">
    <property type="entry name" value="STAS_dom"/>
</dbReference>
<feature type="transmembrane region" description="Helical" evidence="5">
    <location>
        <begin position="48"/>
        <end position="67"/>
    </location>
</feature>
<feature type="domain" description="STAS" evidence="6">
    <location>
        <begin position="439"/>
        <end position="553"/>
    </location>
</feature>
<feature type="transmembrane region" description="Helical" evidence="5">
    <location>
        <begin position="21"/>
        <end position="42"/>
    </location>
</feature>
<feature type="transmembrane region" description="Helical" evidence="5">
    <location>
        <begin position="129"/>
        <end position="148"/>
    </location>
</feature>